<dbReference type="Gene3D" id="3.40.366.10">
    <property type="entry name" value="Malonyl-Coenzyme A Acyl Carrier Protein, domain 2"/>
    <property type="match status" value="1"/>
</dbReference>
<dbReference type="InterPro" id="IPR036291">
    <property type="entry name" value="NAD(P)-bd_dom_sf"/>
</dbReference>
<evidence type="ECO:0000256" key="7">
    <source>
        <dbReference type="PROSITE-ProRule" id="PRU01363"/>
    </source>
</evidence>
<dbReference type="InterPro" id="IPR023213">
    <property type="entry name" value="CAT-like_dom_sf"/>
</dbReference>
<proteinExistence type="inferred from homology"/>
<dbReference type="InterPro" id="IPR020806">
    <property type="entry name" value="PKS_PP-bd"/>
</dbReference>
<dbReference type="SUPFAM" id="SSF52777">
    <property type="entry name" value="CoA-dependent acyltransferases"/>
    <property type="match status" value="2"/>
</dbReference>
<dbReference type="Pfam" id="PF23297">
    <property type="entry name" value="ACP_SdgA_C"/>
    <property type="match status" value="1"/>
</dbReference>
<dbReference type="SUPFAM" id="SSF50129">
    <property type="entry name" value="GroES-like"/>
    <property type="match status" value="1"/>
</dbReference>
<dbReference type="PANTHER" id="PTHR43775">
    <property type="entry name" value="FATTY ACID SYNTHASE"/>
    <property type="match status" value="1"/>
</dbReference>
<protein>
    <recommendedName>
        <fullName evidence="13">Polyketide synthase</fullName>
    </recommendedName>
</protein>
<dbReference type="CDD" id="cd05195">
    <property type="entry name" value="enoyl_red"/>
    <property type="match status" value="1"/>
</dbReference>
<keyword evidence="3" id="KW-0597">Phosphoprotein</keyword>
<feature type="domain" description="Ketosynthase family 3 (KS3)" evidence="9">
    <location>
        <begin position="4"/>
        <end position="432"/>
    </location>
</feature>
<dbReference type="SUPFAM" id="SSF47336">
    <property type="entry name" value="ACP-like"/>
    <property type="match status" value="1"/>
</dbReference>
<sequence length="2779" mass="303846">MPVPEPIAIIGLSCRFPGGADTPDKLWDIISSGRQCWSDVPPSRYNQRAFHHPDPDARGTHNARGGHFLEEDISAFDAPFFGIPAAEAAAIDPQQRLLLEVSYEALENAGLSAESVRGTQTGVYVALVSRDYDRQVYKDPSQIPKHHLTGCGDATACGRISYVFDLKGPCMSLDTGCSGGMVALHLACQALRAGEADAAIVGGTNLLLGPDMTIAMSALHMINENGRCYPFDSRGSGYGRAEGVAALVVKRLADAVRDGDPIRAVIRNSGVNQDGKTNGILLPSSESQQQLAASLYRQAGLDPRDVCYVEAHGTGTQAGDLAEVTSIKSVFASGAERRERPLFLGSIKANLGHSESTSGLAGVIKSVMVLERAVIPPVAGLERLKPDLVPLLEGGGIVVPRESYPWPDQGSRLASVNSFGFGGTNAHVILESATPVYPNGVVNGHHSPTIGIMTPPRDSKDVETDESVDEEENPLLFTFSAKSKASLEKSIRNARQWCLLHGATYTKRESLAKTLSLRLSVFKWRSSIIASSYPGLLSALEEPRLSKSNANLRVVFVFTGQGSQYAMMGRELIHKENRFSRSLYKSQQILAELGAPWHLIDELLRDESASRINSTELSQPATTAIQIAIVDMLADLDVKPSAVLGHSSGEVAAAYAAGILDHTEALTIAYHKGFVASWCKQTSLPKGAMLAVGLGEAQALKYLQQGRLDRCTVACINSPSSVTLSGDEVAIAEVQKLLNHDSVFNRRLKVDIAYHSHHMAAVSDRFYDCIRSVPARSAEDSTRFFSSVTGAQITSPLDASYWVDNLISQVRFSPALEEMSRVYRESTLEHLLLLEIGPHSALQGPIRQIMNATANRPAKWSYTASMVRKKYADLAALEMLGSLYEQGVPVRPITNFSQPDPASHTHLPVLTNLPPYPWDHSDSNRYWHESRLSKEYRLREHPPHDLCGLRLTGSSTIEPIFRQILSVDDLPWLQEHMIDGFALYPGSAFLCMGIEALRQVSQDRDEKREIAKYFFRDVSFSKALVVPDSPGSIEVLLTLRPSRAEWEEFRITSVGSEGGWSEHCKGYIRAEFQAISTGGEDEFHSEGISDTVAGKRLEQITQSYQQSVASSAIYSEMRKNGIDYGETFTVIHDLQLGDHKALGHLRVPDIRRVMPSQHMQPHIIHPATFDAFMHIALPLYHRHCSQGPVMLTSIGEVSISADVMNRPGDRLIAACQLTQAARRHGSVDVSIFQHDKEGNPVEVASLSRQDFRAIGEGSYEKPSMSESDMPPPCYNINWIPVALDDGPGVNGKSTKSQNINVFCVPETPSTLGLVKDMHSYLNTDTTREGFSVATNGEVASPSSINVVFIDGLDRPLVSEYVVPLLREHRRFLLVTTSMENNSESTEPILSAAGLARVWQHEMVDSSIVTLDYQDTLSSDRTKLYNTVTEILHRSCANGDGEENAQAVDREYMYREGRLLVPRLEPDTAANQWLTSNATGEAFIASAAFHDGDHRLELAFKTPGLFDSAVFVPGPDTLGSVAPGEVSVKVYAHGVNEIDISIALGRADPTETMMGEFAGVVVEVGEECQDLYKPGDRVCGWGARPYTNVAVVKRHLLYRLDESIPFAEGASIPVALLTAMYALDTIARLEPGQTVLIHGAAGATGQAAISIAQYVAADVYATVDSHEEKQRLVEQAGIVGSRIFSTRNTALKSAILPLTAGEGVDVILDCSSGGPTDESEHIVADGGYVIDLAGSKTPSPVTHRMRRNVTFVSVNLQLLAARRPREVEKLFSKIMTLYNAGKLKPTMPLVTMSLAEIGGAFRLLHSQRCSGKIVLEADDPTFVMKTAPTPQPPVLTEDGLYAVVGGSSSLNHALCTFLEQRGAGQIVSVMDSSADTKRNGLDFSQFQHITLDRWEELSSLTESRLKGIIHVDCVAGRRPLTDMMLEEFRMSTNEMRESKAAIRNIAAGVDVDFCITLAPSAGILGSAGHGMYATGNALDAPHAPHCLTVRLGAIEGVEAWDFEGDRTAPMRLGEVYNVLDYSITAVTNQNDETRRGIVTGLTQATCPQENPMFNAIHEAGLQPAAQQTQLSATRIDQQIAAAESMDEVHRIVLDAAVAQLSSFLALDEDDINKNSSIANLGLDSLLAIEFKNWLVRTTQAPVQTSEVLDAPSLLQLVEMVMKRSKLVHKANGAIDEPSPIARSNGTPNGVSVAESRLDIPPLPIPDLNLIIDRNLAYLRVHATDAEYQTTLALAADFQAPGSMGRRLYDRLKAIRAANPDTWYHDLYLRNQYLVRNGPLAPYMAFFFTHPVLAVPPQSQAERAALVVSTVIRYKARLEKGEIQPRVVNEEPLCMDLYKYLFNTTREPATGADKLVQYPGSGYFVVLRRGQVYKVPLDQLDQLERIFDQILLDSAEREVDWLGILTTDDRITWTKNRRALIDGSPENEAYIRTIEESAFVVSLDDSSPETAEERGRDFQFSDGSNRWHDKQLHFIITANGVSGLLGDHTGLDATTVHDLNMEIADAIRRHRPQLNGSTVPTNGTTGEAYPIAVERITHSPITTSMQLRIEHLRTLYATATAAREHRYPAPTPYGSALMQRHKIPANSGFQLLIQLAGRYYFGYTPPCWETVLQSNFATGRVEINQVVSVQVAAFVDAAVALDDNGHDNGVTSLLDARKLFVEAARAHSSTVLACTRAGGSDRFLSILRDIVDREQGEEEPGLFRDPVFVRARPRKFISNCFATGMAENGCVLRDKDGVWLHYEVGTAGAKFAIVGPAGQTERFSDCLVRATEKVLAIVEAV</sequence>
<dbReference type="PROSITE" id="PS50075">
    <property type="entry name" value="CARRIER"/>
    <property type="match status" value="1"/>
</dbReference>
<dbReference type="Gene3D" id="3.10.129.110">
    <property type="entry name" value="Polyketide synthase dehydratase"/>
    <property type="match status" value="1"/>
</dbReference>
<evidence type="ECO:0000259" key="9">
    <source>
        <dbReference type="PROSITE" id="PS52004"/>
    </source>
</evidence>
<dbReference type="Gene3D" id="3.40.50.720">
    <property type="entry name" value="NAD(P)-binding Rossmann-like Domain"/>
    <property type="match status" value="1"/>
</dbReference>
<dbReference type="Pfam" id="PF08659">
    <property type="entry name" value="KR"/>
    <property type="match status" value="1"/>
</dbReference>
<dbReference type="InterPro" id="IPR011032">
    <property type="entry name" value="GroES-like_sf"/>
</dbReference>
<name>A0ABR4ILA6_9EURO</name>
<dbReference type="InterPro" id="IPR036736">
    <property type="entry name" value="ACP-like_sf"/>
</dbReference>
<dbReference type="InterPro" id="IPR013968">
    <property type="entry name" value="PKS_KR"/>
</dbReference>
<feature type="region of interest" description="N-terminal hotdog fold" evidence="7">
    <location>
        <begin position="944"/>
        <end position="1075"/>
    </location>
</feature>
<dbReference type="InterPro" id="IPR013154">
    <property type="entry name" value="ADH-like_N"/>
</dbReference>
<dbReference type="SMART" id="SM00822">
    <property type="entry name" value="PKS_KR"/>
    <property type="match status" value="1"/>
</dbReference>
<evidence type="ECO:0008006" key="13">
    <source>
        <dbReference type="Google" id="ProtNLM"/>
    </source>
</evidence>
<dbReference type="SMART" id="SM00829">
    <property type="entry name" value="PKS_ER"/>
    <property type="match status" value="1"/>
</dbReference>
<dbReference type="InterPro" id="IPR020807">
    <property type="entry name" value="PKS_DH"/>
</dbReference>
<reference evidence="11 12" key="1">
    <citation type="submission" date="2024-07" db="EMBL/GenBank/DDBJ databases">
        <title>Section-level genome sequencing and comparative genomics of Aspergillus sections Usti and Cavernicolus.</title>
        <authorList>
            <consortium name="Lawrence Berkeley National Laboratory"/>
            <person name="Nybo J.L."/>
            <person name="Vesth T.C."/>
            <person name="Theobald S."/>
            <person name="Frisvad J.C."/>
            <person name="Larsen T.O."/>
            <person name="Kjaerboelling I."/>
            <person name="Rothschild-Mancinelli K."/>
            <person name="Lyhne E.K."/>
            <person name="Kogle M.E."/>
            <person name="Barry K."/>
            <person name="Clum A."/>
            <person name="Na H."/>
            <person name="Ledsgaard L."/>
            <person name="Lin J."/>
            <person name="Lipzen A."/>
            <person name="Kuo A."/>
            <person name="Riley R."/>
            <person name="Mondo S."/>
            <person name="Labutti K."/>
            <person name="Haridas S."/>
            <person name="Pangalinan J."/>
            <person name="Salamov A.A."/>
            <person name="Simmons B.A."/>
            <person name="Magnuson J.K."/>
            <person name="Chen J."/>
            <person name="Drula E."/>
            <person name="Henrissat B."/>
            <person name="Wiebenga A."/>
            <person name="Lubbers R.J."/>
            <person name="Gomes A.C."/>
            <person name="Makela M.R."/>
            <person name="Stajich J."/>
            <person name="Grigoriev I.V."/>
            <person name="Mortensen U.H."/>
            <person name="De Vries R.P."/>
            <person name="Baker S.E."/>
            <person name="Andersen M.R."/>
        </authorList>
    </citation>
    <scope>NUCLEOTIDE SEQUENCE [LARGE SCALE GENOMIC DNA]</scope>
    <source>
        <strain evidence="11 12">CBS 123904</strain>
    </source>
</reference>
<dbReference type="InterPro" id="IPR039551">
    <property type="entry name" value="Cho/carn_acyl_trans"/>
</dbReference>
<feature type="domain" description="PKS/mFAS DH" evidence="10">
    <location>
        <begin position="944"/>
        <end position="1260"/>
    </location>
</feature>
<organism evidence="11 12">
    <name type="scientific">Aspergillus pseudoustus</name>
    <dbReference type="NCBI Taxonomy" id="1810923"/>
    <lineage>
        <taxon>Eukaryota</taxon>
        <taxon>Fungi</taxon>
        <taxon>Dikarya</taxon>
        <taxon>Ascomycota</taxon>
        <taxon>Pezizomycotina</taxon>
        <taxon>Eurotiomycetes</taxon>
        <taxon>Eurotiomycetidae</taxon>
        <taxon>Eurotiales</taxon>
        <taxon>Aspergillaceae</taxon>
        <taxon>Aspergillus</taxon>
        <taxon>Aspergillus subgen. Nidulantes</taxon>
    </lineage>
</organism>
<dbReference type="InterPro" id="IPR042231">
    <property type="entry name" value="Cho/carn_acyl_trans_2"/>
</dbReference>
<dbReference type="InterPro" id="IPR050091">
    <property type="entry name" value="PKS_NRPS_Biosynth_Enz"/>
</dbReference>
<dbReference type="Pfam" id="PF08240">
    <property type="entry name" value="ADH_N"/>
    <property type="match status" value="1"/>
</dbReference>
<accession>A0ABR4ILA6</accession>
<dbReference type="InterPro" id="IPR016039">
    <property type="entry name" value="Thiolase-like"/>
</dbReference>
<dbReference type="PANTHER" id="PTHR43775:SF22">
    <property type="entry name" value="SYNTHASE, PUTATIVE (JCVI)-RELATED"/>
    <property type="match status" value="1"/>
</dbReference>
<dbReference type="InterPro" id="IPR042104">
    <property type="entry name" value="PKS_dehydratase_sf"/>
</dbReference>
<dbReference type="InterPro" id="IPR049900">
    <property type="entry name" value="PKS_mFAS_DH"/>
</dbReference>
<dbReference type="InterPro" id="IPR001227">
    <property type="entry name" value="Ac_transferase_dom_sf"/>
</dbReference>
<evidence type="ECO:0000256" key="1">
    <source>
        <dbReference type="ARBA" id="ARBA00005232"/>
    </source>
</evidence>
<dbReference type="Pfam" id="PF02801">
    <property type="entry name" value="Ketoacyl-synt_C"/>
    <property type="match status" value="1"/>
</dbReference>
<dbReference type="InterPro" id="IPR049551">
    <property type="entry name" value="PKS_DH_C"/>
</dbReference>
<dbReference type="SUPFAM" id="SSF51735">
    <property type="entry name" value="NAD(P)-binding Rossmann-fold domains"/>
    <property type="match status" value="1"/>
</dbReference>
<dbReference type="InterPro" id="IPR032821">
    <property type="entry name" value="PKS_assoc"/>
</dbReference>
<dbReference type="InterPro" id="IPR057326">
    <property type="entry name" value="KR_dom"/>
</dbReference>
<dbReference type="Gene3D" id="3.30.559.70">
    <property type="entry name" value="Choline/Carnitine o-acyltransferase, domain 2"/>
    <property type="match status" value="1"/>
</dbReference>
<dbReference type="EMBL" id="JBFXLU010000361">
    <property type="protein sequence ID" value="KAL2828559.1"/>
    <property type="molecule type" value="Genomic_DNA"/>
</dbReference>
<dbReference type="Gene3D" id="3.40.47.10">
    <property type="match status" value="1"/>
</dbReference>
<evidence type="ECO:0000259" key="8">
    <source>
        <dbReference type="PROSITE" id="PS50075"/>
    </source>
</evidence>
<keyword evidence="4" id="KW-0808">Transferase</keyword>
<dbReference type="SMART" id="SM00826">
    <property type="entry name" value="PKS_DH"/>
    <property type="match status" value="1"/>
</dbReference>
<dbReference type="InterPro" id="IPR014031">
    <property type="entry name" value="Ketoacyl_synth_C"/>
</dbReference>
<dbReference type="SMART" id="SM00827">
    <property type="entry name" value="PKS_AT"/>
    <property type="match status" value="1"/>
</dbReference>
<dbReference type="InterPro" id="IPR009081">
    <property type="entry name" value="PP-bd_ACP"/>
</dbReference>
<dbReference type="SUPFAM" id="SSF53901">
    <property type="entry name" value="Thiolase-like"/>
    <property type="match status" value="1"/>
</dbReference>
<comment type="similarity">
    <text evidence="1">Belongs to the carnitine/choline acetyltransferase family.</text>
</comment>
<dbReference type="InterPro" id="IPR016035">
    <property type="entry name" value="Acyl_Trfase/lysoPLipase"/>
</dbReference>
<dbReference type="Pfam" id="PF00698">
    <property type="entry name" value="Acyl_transf_1"/>
    <property type="match status" value="1"/>
</dbReference>
<dbReference type="SUPFAM" id="SSF55048">
    <property type="entry name" value="Probable ACP-binding domain of malonyl-CoA ACP transacylase"/>
    <property type="match status" value="1"/>
</dbReference>
<keyword evidence="12" id="KW-1185">Reference proteome</keyword>
<evidence type="ECO:0000313" key="12">
    <source>
        <dbReference type="Proteomes" id="UP001610446"/>
    </source>
</evidence>
<dbReference type="Proteomes" id="UP001610446">
    <property type="component" value="Unassembled WGS sequence"/>
</dbReference>
<dbReference type="InterPro" id="IPR000542">
    <property type="entry name" value="Carn_acyl_trans"/>
</dbReference>
<dbReference type="SMART" id="SM00825">
    <property type="entry name" value="PKS_KS"/>
    <property type="match status" value="1"/>
</dbReference>
<dbReference type="PROSITE" id="PS52019">
    <property type="entry name" value="PKS_MFAS_DH"/>
    <property type="match status" value="1"/>
</dbReference>
<dbReference type="InterPro" id="IPR020843">
    <property type="entry name" value="ER"/>
</dbReference>
<dbReference type="SUPFAM" id="SSF52151">
    <property type="entry name" value="FabD/lysophospholipase-like"/>
    <property type="match status" value="1"/>
</dbReference>
<dbReference type="CDD" id="cd00833">
    <property type="entry name" value="PKS"/>
    <property type="match status" value="1"/>
</dbReference>
<dbReference type="InterPro" id="IPR014030">
    <property type="entry name" value="Ketoacyl_synth_N"/>
</dbReference>
<dbReference type="PROSITE" id="PS00440">
    <property type="entry name" value="ACYLTRANSF_C_2"/>
    <property type="match status" value="1"/>
</dbReference>
<dbReference type="InterPro" id="IPR016036">
    <property type="entry name" value="Malonyl_transacylase_ACP-bd"/>
</dbReference>
<evidence type="ECO:0000256" key="5">
    <source>
        <dbReference type="ARBA" id="ARBA00023268"/>
    </source>
</evidence>
<keyword evidence="2" id="KW-0596">Phosphopantetheine</keyword>
<evidence type="ECO:0000313" key="11">
    <source>
        <dbReference type="EMBL" id="KAL2828559.1"/>
    </source>
</evidence>
<evidence type="ECO:0000256" key="6">
    <source>
        <dbReference type="ARBA" id="ARBA00023315"/>
    </source>
</evidence>
<feature type="region of interest" description="C-terminal hotdog fold" evidence="7">
    <location>
        <begin position="1105"/>
        <end position="1260"/>
    </location>
</feature>
<dbReference type="Gene3D" id="3.30.559.10">
    <property type="entry name" value="Chloramphenicol acetyltransferase-like domain"/>
    <property type="match status" value="1"/>
</dbReference>
<dbReference type="Gene3D" id="1.10.1200.10">
    <property type="entry name" value="ACP-like"/>
    <property type="match status" value="1"/>
</dbReference>
<dbReference type="SMART" id="SM00823">
    <property type="entry name" value="PKS_PP"/>
    <property type="match status" value="1"/>
</dbReference>
<dbReference type="Pfam" id="PF21089">
    <property type="entry name" value="PKS_DH_N"/>
    <property type="match status" value="1"/>
</dbReference>
<gene>
    <name evidence="11" type="ORF">BJY01DRAFT_255338</name>
</gene>
<dbReference type="Pfam" id="PF14765">
    <property type="entry name" value="PS-DH"/>
    <property type="match status" value="1"/>
</dbReference>
<dbReference type="InterPro" id="IPR049552">
    <property type="entry name" value="PKS_DH_N"/>
</dbReference>
<evidence type="ECO:0000256" key="3">
    <source>
        <dbReference type="ARBA" id="ARBA00022553"/>
    </source>
</evidence>
<feature type="domain" description="Carrier" evidence="8">
    <location>
        <begin position="2086"/>
        <end position="2163"/>
    </location>
</feature>
<dbReference type="InterPro" id="IPR014043">
    <property type="entry name" value="Acyl_transferase_dom"/>
</dbReference>
<keyword evidence="5" id="KW-0511">Multifunctional enzyme</keyword>
<dbReference type="Pfam" id="PF00109">
    <property type="entry name" value="ketoacyl-synt"/>
    <property type="match status" value="1"/>
</dbReference>
<evidence type="ECO:0000259" key="10">
    <source>
        <dbReference type="PROSITE" id="PS52019"/>
    </source>
</evidence>
<feature type="active site" description="Proton acceptor; for dehydratase activity" evidence="7">
    <location>
        <position position="976"/>
    </location>
</feature>
<dbReference type="Pfam" id="PF00755">
    <property type="entry name" value="Carn_acyltransf"/>
    <property type="match status" value="1"/>
</dbReference>
<dbReference type="Pfam" id="PF13602">
    <property type="entry name" value="ADH_zinc_N_2"/>
    <property type="match status" value="1"/>
</dbReference>
<comment type="caution">
    <text evidence="11">The sequence shown here is derived from an EMBL/GenBank/DDBJ whole genome shotgun (WGS) entry which is preliminary data.</text>
</comment>
<dbReference type="Gene3D" id="3.90.180.10">
    <property type="entry name" value="Medium-chain alcohol dehydrogenases, catalytic domain"/>
    <property type="match status" value="1"/>
</dbReference>
<dbReference type="Pfam" id="PF16197">
    <property type="entry name" value="KAsynt_C_assoc"/>
    <property type="match status" value="1"/>
</dbReference>
<dbReference type="PROSITE" id="PS52004">
    <property type="entry name" value="KS3_2"/>
    <property type="match status" value="1"/>
</dbReference>
<evidence type="ECO:0000256" key="4">
    <source>
        <dbReference type="ARBA" id="ARBA00022679"/>
    </source>
</evidence>
<evidence type="ECO:0000256" key="2">
    <source>
        <dbReference type="ARBA" id="ARBA00022450"/>
    </source>
</evidence>
<feature type="active site" description="Proton donor; for dehydratase activity" evidence="7">
    <location>
        <position position="1170"/>
    </location>
</feature>
<keyword evidence="6" id="KW-0012">Acyltransferase</keyword>
<dbReference type="InterPro" id="IPR020841">
    <property type="entry name" value="PKS_Beta-ketoAc_synthase_dom"/>
</dbReference>